<name>A0A2U1IX81_SMIAN</name>
<organism evidence="1 2">
    <name type="scientific">Smittium angustum</name>
    <dbReference type="NCBI Taxonomy" id="133377"/>
    <lineage>
        <taxon>Eukaryota</taxon>
        <taxon>Fungi</taxon>
        <taxon>Fungi incertae sedis</taxon>
        <taxon>Zoopagomycota</taxon>
        <taxon>Kickxellomycotina</taxon>
        <taxon>Harpellomycetes</taxon>
        <taxon>Harpellales</taxon>
        <taxon>Legeriomycetaceae</taxon>
        <taxon>Smittium</taxon>
    </lineage>
</organism>
<gene>
    <name evidence="1" type="ORF">BB558_006644</name>
</gene>
<dbReference type="Proteomes" id="UP000245591">
    <property type="component" value="Unassembled WGS sequence"/>
</dbReference>
<sequence>MFPGGKKFKIGCYLSEFKDKNGKFLAKILDDLEQRVTSFDTDDRERILFLNLNNAEQAKTLLEKGYTYEEKVIKFFETISNNKNIINIPLPTLGGMGFKEGIEIVTTELKNTDT</sequence>
<evidence type="ECO:0000313" key="2">
    <source>
        <dbReference type="Proteomes" id="UP000245591"/>
    </source>
</evidence>
<dbReference type="EMBL" id="MBFU01000840">
    <property type="protein sequence ID" value="PVZ97397.1"/>
    <property type="molecule type" value="Genomic_DNA"/>
</dbReference>
<comment type="caution">
    <text evidence="1">The sequence shown here is derived from an EMBL/GenBank/DDBJ whole genome shotgun (WGS) entry which is preliminary data.</text>
</comment>
<dbReference type="AlphaFoldDB" id="A0A2U1IX81"/>
<proteinExistence type="predicted"/>
<protein>
    <submittedName>
        <fullName evidence="1">Uncharacterized protein</fullName>
    </submittedName>
</protein>
<keyword evidence="2" id="KW-1185">Reference proteome</keyword>
<evidence type="ECO:0000313" key="1">
    <source>
        <dbReference type="EMBL" id="PVZ97397.1"/>
    </source>
</evidence>
<accession>A0A2U1IX81</accession>
<reference evidence="1 2" key="1">
    <citation type="journal article" date="2018" name="MBio">
        <title>Comparative Genomics Reveals the Core Gene Toolbox for the Fungus-Insect Symbiosis.</title>
        <authorList>
            <person name="Wang Y."/>
            <person name="Stata M."/>
            <person name="Wang W."/>
            <person name="Stajich J.E."/>
            <person name="White M.M."/>
            <person name="Moncalvo J.M."/>
        </authorList>
    </citation>
    <scope>NUCLEOTIDE SEQUENCE [LARGE SCALE GENOMIC DNA]</scope>
    <source>
        <strain evidence="1 2">AUS-126-30</strain>
    </source>
</reference>